<feature type="active site" description="Nucleophile" evidence="1">
    <location>
        <position position="265"/>
    </location>
</feature>
<dbReference type="ESTHER" id="thefy-q47pw9">
    <property type="family name" value="Acetyl-esterase_deacetylase"/>
</dbReference>
<sequence length="419" mass="44444">MFVECGRGMRPHSDRCGRQTTVVHPASRHSRGAAGDATTPYAGNRIMVRVRRGAPPNPHSTPGVPAGVSVRPSTVERTGMYVDLPLDRLREYRAEREAPADFAEFWEQSLAEARTHPLGLQVTAVDTPIRTLDTYDVVFHGYDGHPIRAWLKTPKDATGPLPVVVEFPGYGNGRGDVVESLEWASAGFAHLSMDARGQGAAGSRAGATPDPVGSAPSHPGFMTRGIEDPATYYYRRVIVDAVRAVEAARALDIADPERVAVVGGSQGGGLALAAAGLVDGLAGVVSCVPFLCHIDRAITITDAHPYAEITKYLSIHRTKAPAVLRTLSYIDGVHFAARATAPALLTVGLMDPVCPPSTVFAAYNAYAGPKDLLVWPYNAHEGGGVEDLRASMAFLAPLLDGRPVAAHNTVTIHDQAATG</sequence>
<name>Q47PW9_THEFY</name>
<dbReference type="Pfam" id="PF05448">
    <property type="entry name" value="AXE1"/>
    <property type="match status" value="1"/>
</dbReference>
<organism evidence="5">
    <name type="scientific">Thermobifida fusca (strain YX)</name>
    <dbReference type="NCBI Taxonomy" id="269800"/>
    <lineage>
        <taxon>Bacteria</taxon>
        <taxon>Bacillati</taxon>
        <taxon>Actinomycetota</taxon>
        <taxon>Actinomycetes</taxon>
        <taxon>Streptosporangiales</taxon>
        <taxon>Nocardiopsidaceae</taxon>
        <taxon>Thermobifida</taxon>
    </lineage>
</organism>
<feature type="domain" description="Acetyl xylan esterase" evidence="4">
    <location>
        <begin position="82"/>
        <end position="390"/>
    </location>
</feature>
<dbReference type="PANTHER" id="PTHR40111">
    <property type="entry name" value="CEPHALOSPORIN-C DEACETYLASE"/>
    <property type="match status" value="1"/>
</dbReference>
<feature type="active site" description="Charge relay system" evidence="1">
    <location>
        <position position="380"/>
    </location>
</feature>
<dbReference type="SUPFAM" id="SSF53474">
    <property type="entry name" value="alpha/beta-Hydrolases"/>
    <property type="match status" value="1"/>
</dbReference>
<evidence type="ECO:0000256" key="1">
    <source>
        <dbReference type="PIRSR" id="PIRSR639069-1"/>
    </source>
</evidence>
<dbReference type="HOGENOM" id="CLU_054209_1_0_11"/>
<dbReference type="AlphaFoldDB" id="Q47PW9"/>
<dbReference type="InterPro" id="IPR008391">
    <property type="entry name" value="AXE1_dom"/>
</dbReference>
<dbReference type="STRING" id="269800.Tfu_1462"/>
<evidence type="ECO:0000313" key="5">
    <source>
        <dbReference type="EMBL" id="AAZ55500.1"/>
    </source>
</evidence>
<evidence type="ECO:0000256" key="3">
    <source>
        <dbReference type="SAM" id="MobiDB-lite"/>
    </source>
</evidence>
<gene>
    <name evidence="5" type="ordered locus">Tfu_1462</name>
</gene>
<protein>
    <submittedName>
        <fullName evidence="5">Similar to Acetyl esterase (Deacetylase)</fullName>
    </submittedName>
</protein>
<reference evidence="5" key="1">
    <citation type="submission" date="2005-07" db="EMBL/GenBank/DDBJ databases">
        <title>Complete sequence of Thermobifida fusca YX.</title>
        <authorList>
            <consortium name="US DOE Joint Genome Institute"/>
            <person name="Copeland A."/>
            <person name="Lucas S."/>
            <person name="Lapidus A."/>
            <person name="Barry K."/>
            <person name="Detter J.C."/>
            <person name="Glavina T."/>
            <person name="Hammon N."/>
            <person name="Israni S."/>
            <person name="Pitluck S."/>
            <person name="Di Bartolo G."/>
            <person name="Chain P."/>
            <person name="Schmutz J."/>
            <person name="Larimer F."/>
            <person name="Land M."/>
            <person name="Lykidis A."/>
            <person name="Richardson P."/>
        </authorList>
    </citation>
    <scope>NUCLEOTIDE SEQUENCE</scope>
    <source>
        <strain evidence="5">YX</strain>
    </source>
</reference>
<feature type="binding site" evidence="2">
    <location>
        <position position="170"/>
    </location>
    <ligand>
        <name>substrate</name>
    </ligand>
</feature>
<dbReference type="GO" id="GO:0005976">
    <property type="term" value="P:polysaccharide metabolic process"/>
    <property type="evidence" value="ECO:0007669"/>
    <property type="project" value="TreeGrafter"/>
</dbReference>
<proteinExistence type="predicted"/>
<dbReference type="InterPro" id="IPR029058">
    <property type="entry name" value="AB_hydrolase_fold"/>
</dbReference>
<feature type="active site" description="Charge relay system" evidence="1">
    <location>
        <position position="351"/>
    </location>
</feature>
<dbReference type="eggNOG" id="COG3458">
    <property type="taxonomic scope" value="Bacteria"/>
</dbReference>
<dbReference type="EMBL" id="CP000088">
    <property type="protein sequence ID" value="AAZ55500.1"/>
    <property type="molecule type" value="Genomic_DNA"/>
</dbReference>
<dbReference type="KEGG" id="tfu:Tfu_1462"/>
<dbReference type="Gene3D" id="3.40.50.1820">
    <property type="entry name" value="alpha/beta hydrolase"/>
    <property type="match status" value="1"/>
</dbReference>
<evidence type="ECO:0000259" key="4">
    <source>
        <dbReference type="Pfam" id="PF05448"/>
    </source>
</evidence>
<dbReference type="GO" id="GO:0052689">
    <property type="term" value="F:carboxylic ester hydrolase activity"/>
    <property type="evidence" value="ECO:0007669"/>
    <property type="project" value="TreeGrafter"/>
</dbReference>
<feature type="region of interest" description="Disordered" evidence="3">
    <location>
        <begin position="199"/>
        <end position="220"/>
    </location>
</feature>
<dbReference type="InterPro" id="IPR039069">
    <property type="entry name" value="CE7"/>
</dbReference>
<dbReference type="PANTHER" id="PTHR40111:SF1">
    <property type="entry name" value="CEPHALOSPORIN-C DEACETYLASE"/>
    <property type="match status" value="1"/>
</dbReference>
<feature type="region of interest" description="Disordered" evidence="3">
    <location>
        <begin position="1"/>
        <end position="39"/>
    </location>
</feature>
<accession>Q47PW9</accession>
<evidence type="ECO:0000256" key="2">
    <source>
        <dbReference type="PIRSR" id="PIRSR639069-2"/>
    </source>
</evidence>